<feature type="domain" description="Clip" evidence="9">
    <location>
        <begin position="168"/>
        <end position="214"/>
    </location>
</feature>
<evidence type="ECO:0000256" key="3">
    <source>
        <dbReference type="ARBA" id="ARBA00022559"/>
    </source>
</evidence>
<evidence type="ECO:0000256" key="7">
    <source>
        <dbReference type="PIRSR" id="PIRSR619791-2"/>
    </source>
</evidence>
<name>A0A834VGJ8_SARSC</name>
<accession>A0A834VGJ8</accession>
<dbReference type="InterPro" id="IPR010255">
    <property type="entry name" value="Haem_peroxidase_sf"/>
</dbReference>
<keyword evidence="12" id="KW-1185">Reference proteome</keyword>
<evidence type="ECO:0000259" key="9">
    <source>
        <dbReference type="PROSITE" id="PS51888"/>
    </source>
</evidence>
<dbReference type="Proteomes" id="UP000070412">
    <property type="component" value="Unassembled WGS sequence"/>
</dbReference>
<dbReference type="GO" id="GO:0020037">
    <property type="term" value="F:heme binding"/>
    <property type="evidence" value="ECO:0007669"/>
    <property type="project" value="InterPro"/>
</dbReference>
<dbReference type="SUPFAM" id="SSF48113">
    <property type="entry name" value="Heme-dependent peroxidases"/>
    <property type="match status" value="1"/>
</dbReference>
<evidence type="ECO:0000313" key="11">
    <source>
        <dbReference type="EnsemblMetazoa" id="KAF7496111.1"/>
    </source>
</evidence>
<dbReference type="PRINTS" id="PR00457">
    <property type="entry name" value="ANPEROXIDASE"/>
</dbReference>
<dbReference type="InterPro" id="IPR037120">
    <property type="entry name" value="Haem_peroxidase_sf_animal"/>
</dbReference>
<dbReference type="InterPro" id="IPR019791">
    <property type="entry name" value="Haem_peroxidase_animal"/>
</dbReference>
<keyword evidence="7" id="KW-0408">Iron</keyword>
<evidence type="ECO:0000256" key="4">
    <source>
        <dbReference type="ARBA" id="ARBA00022729"/>
    </source>
</evidence>
<dbReference type="PANTHER" id="PTHR11475:SF4">
    <property type="entry name" value="CHORION PEROXIDASE"/>
    <property type="match status" value="1"/>
</dbReference>
<dbReference type="InterPro" id="IPR022700">
    <property type="entry name" value="CLIP"/>
</dbReference>
<reference evidence="10" key="2">
    <citation type="submission" date="2020-01" db="EMBL/GenBank/DDBJ databases">
        <authorList>
            <person name="Korhonen P.K.K."/>
            <person name="Guangxu M.G."/>
            <person name="Wang T.W."/>
            <person name="Stroehlein A.J.S."/>
            <person name="Young N.D."/>
            <person name="Ang C.-S.A."/>
            <person name="Fernando D.W.F."/>
            <person name="Lu H.L."/>
            <person name="Taylor S.T."/>
            <person name="Ehtesham M.E.M."/>
            <person name="Najaraj S.H.N."/>
            <person name="Harsha G.H.G."/>
            <person name="Madugundu A.M."/>
            <person name="Renuse S.R."/>
            <person name="Holt D.H."/>
            <person name="Pandey A.P."/>
            <person name="Papenfuss A.P."/>
            <person name="Gasser R.B.G."/>
            <person name="Fischer K.F."/>
        </authorList>
    </citation>
    <scope>NUCLEOTIDE SEQUENCE</scope>
    <source>
        <strain evidence="10">SSS_KF_BRIS2020</strain>
    </source>
</reference>
<dbReference type="SMART" id="SM00680">
    <property type="entry name" value="CLIP"/>
    <property type="match status" value="1"/>
</dbReference>
<keyword evidence="2" id="KW-0964">Secreted</keyword>
<dbReference type="GO" id="GO:0005576">
    <property type="term" value="C:extracellular region"/>
    <property type="evidence" value="ECO:0007669"/>
    <property type="project" value="UniProtKB-SubCell"/>
</dbReference>
<keyword evidence="7" id="KW-0349">Heme</keyword>
<reference evidence="11" key="3">
    <citation type="submission" date="2022-06" db="UniProtKB">
        <authorList>
            <consortium name="EnsemblMetazoa"/>
        </authorList>
    </citation>
    <scope>IDENTIFICATION</scope>
</reference>
<dbReference type="CDD" id="cd09823">
    <property type="entry name" value="peroxinectin_like"/>
    <property type="match status" value="1"/>
</dbReference>
<protein>
    <submittedName>
        <fullName evidence="10">Chorion peroxidase</fullName>
    </submittedName>
</protein>
<evidence type="ECO:0000256" key="5">
    <source>
        <dbReference type="ARBA" id="ARBA00023157"/>
    </source>
</evidence>
<evidence type="ECO:0000256" key="8">
    <source>
        <dbReference type="SAM" id="SignalP"/>
    </source>
</evidence>
<feature type="signal peptide" evidence="8">
    <location>
        <begin position="1"/>
        <end position="22"/>
    </location>
</feature>
<keyword evidence="7" id="KW-0479">Metal-binding</keyword>
<keyword evidence="3 10" id="KW-0575">Peroxidase</keyword>
<dbReference type="Pfam" id="PF03098">
    <property type="entry name" value="An_peroxidase"/>
    <property type="match status" value="1"/>
</dbReference>
<feature type="chain" id="PRO_5038259590" evidence="8">
    <location>
        <begin position="23"/>
        <end position="929"/>
    </location>
</feature>
<reference evidence="12" key="1">
    <citation type="journal article" date="2020" name="PLoS Negl. Trop. Dis.">
        <title>High-quality nuclear genome for Sarcoptes scabiei-A critical resource for a neglected parasite.</title>
        <authorList>
            <person name="Korhonen P.K."/>
            <person name="Gasser R.B."/>
            <person name="Ma G."/>
            <person name="Wang T."/>
            <person name="Stroehlein A.J."/>
            <person name="Young N.D."/>
            <person name="Ang C.S."/>
            <person name="Fernando D.D."/>
            <person name="Lu H.C."/>
            <person name="Taylor S."/>
            <person name="Reynolds S.L."/>
            <person name="Mofiz E."/>
            <person name="Najaraj S.H."/>
            <person name="Gowda H."/>
            <person name="Madugundu A."/>
            <person name="Renuse S."/>
            <person name="Holt D."/>
            <person name="Pandey A."/>
            <person name="Papenfuss A.T."/>
            <person name="Fischer K."/>
        </authorList>
    </citation>
    <scope>NUCLEOTIDE SEQUENCE [LARGE SCALE GENOMIC DNA]</scope>
</reference>
<dbReference type="EMBL" id="WVUK01000038">
    <property type="protein sequence ID" value="KAF7496111.1"/>
    <property type="molecule type" value="Genomic_DNA"/>
</dbReference>
<dbReference type="FunFam" id="1.10.640.10:FF:000003">
    <property type="entry name" value="chorion peroxidase"/>
    <property type="match status" value="1"/>
</dbReference>
<evidence type="ECO:0000313" key="12">
    <source>
        <dbReference type="Proteomes" id="UP000070412"/>
    </source>
</evidence>
<keyword evidence="4 8" id="KW-0732">Signal</keyword>
<dbReference type="GO" id="GO:0046872">
    <property type="term" value="F:metal ion binding"/>
    <property type="evidence" value="ECO:0007669"/>
    <property type="project" value="UniProtKB-KW"/>
</dbReference>
<dbReference type="PROSITE" id="PS51888">
    <property type="entry name" value="CLIP"/>
    <property type="match status" value="1"/>
</dbReference>
<feature type="binding site" description="axial binding residue" evidence="7">
    <location>
        <position position="684"/>
    </location>
    <ligand>
        <name>heme b</name>
        <dbReference type="ChEBI" id="CHEBI:60344"/>
    </ligand>
    <ligandPart>
        <name>Fe</name>
        <dbReference type="ChEBI" id="CHEBI:18248"/>
    </ligandPart>
</feature>
<dbReference type="AlphaFoldDB" id="A0A834VGJ8"/>
<proteinExistence type="predicted"/>
<evidence type="ECO:0000313" key="10">
    <source>
        <dbReference type="EMBL" id="KAF7496111.1"/>
    </source>
</evidence>
<dbReference type="GO" id="GO:0004601">
    <property type="term" value="F:peroxidase activity"/>
    <property type="evidence" value="ECO:0007669"/>
    <property type="project" value="UniProtKB-KW"/>
</dbReference>
<gene>
    <name evidence="10" type="ORF">SSS_5029</name>
</gene>
<dbReference type="PANTHER" id="PTHR11475">
    <property type="entry name" value="OXIDASE/PEROXIDASE"/>
    <property type="match status" value="1"/>
</dbReference>
<sequence length="929" mass="108363">MMSFVIFFPFFMIIFVSNIAYADYYYTGYGGIVRSVPTYHRIHNVSPYINPYIDAGAPKITYRYDPKRDVRYPKYRTVLIDDPRRPRIETLQKETYIRSPFGSRKVIINEEKRIIQSDSNQLEQQQAQSHQSKQFFPKTRRKFNHLENQEGEEENFSADRSIDRQQIRCQTRNGYSGICLSKGECYYMYGDLNYLDREQCRTNVNGRQIVGVCCPNDPDFTPNKRFDIPYALTIPRWPRINLRIDSNQLNQALKQADLDVVRFFALEELFVGQMGQIQVAFTPASFLQQMFGPADQNQQLSNLWGFRTLQVTRALGRQLDLSPLEMRDGLSRHSLKGTPYDQYCIRSRPCDPEYRYRTIDGNCNNLVHPLWGKSLSQFNRLLPPEYSDGISELRISVTGVPLPTPRHLSVNVLRTSNSNNARFADRWNVLFMQWGQFIDHDITLGSSTRASNGAGLLCCNRTNALGPLIHPACRPIYIESNDPFYSRFNRRCNNFVRNAIGPKNNCEIGYREQSNVITAFIDGSMIYGNTYNRSRLVRSFRNGQLKTQGRNWLPFDTMNNSLACSIPQSTGNRCIFSGDVRVNQQFGLIALQLLFLREHNRLARILKELNPHWDDETLFQEARKIVGAQIQHITYNEFLPEALGRNVIRHHRISLKPNGYEFGYNYELNPSILNEFAAAAFRWHTLVQKYYRLRNDRNQDYREYEMHKIFNNPSHIYGNGALDDLIRGVLFHKSERFDSIFTEDIKNLLFAQQNQRFGLDLMAINIQRGRDHGIPTYNQIRFICGLKPFNSFREMRNSLQDRNDWQHLERTYSHVNDIDFWIGGTLERPLNEGLLGPTFSCIVGEQFRRLKYGDRFWYENGRMSHSFSERQLSEIRRATLARIICNNGDNFHRIQPLAMLPISEQNQETDCSSIPQIDLTAWISNTRSG</sequence>
<organism evidence="10">
    <name type="scientific">Sarcoptes scabiei</name>
    <name type="common">Itch mite</name>
    <name type="synonym">Acarus scabiei</name>
    <dbReference type="NCBI Taxonomy" id="52283"/>
    <lineage>
        <taxon>Eukaryota</taxon>
        <taxon>Metazoa</taxon>
        <taxon>Ecdysozoa</taxon>
        <taxon>Arthropoda</taxon>
        <taxon>Chelicerata</taxon>
        <taxon>Arachnida</taxon>
        <taxon>Acari</taxon>
        <taxon>Acariformes</taxon>
        <taxon>Sarcoptiformes</taxon>
        <taxon>Astigmata</taxon>
        <taxon>Psoroptidia</taxon>
        <taxon>Sarcoptoidea</taxon>
        <taxon>Sarcoptidae</taxon>
        <taxon>Sarcoptinae</taxon>
        <taxon>Sarcoptes</taxon>
    </lineage>
</organism>
<dbReference type="Gene3D" id="1.10.640.10">
    <property type="entry name" value="Haem peroxidase domain superfamily, animal type"/>
    <property type="match status" value="1"/>
</dbReference>
<dbReference type="GO" id="GO:0006979">
    <property type="term" value="P:response to oxidative stress"/>
    <property type="evidence" value="ECO:0007669"/>
    <property type="project" value="InterPro"/>
</dbReference>
<evidence type="ECO:0000256" key="1">
    <source>
        <dbReference type="ARBA" id="ARBA00004613"/>
    </source>
</evidence>
<keyword evidence="3 10" id="KW-0560">Oxidoreductase</keyword>
<dbReference type="PROSITE" id="PS50292">
    <property type="entry name" value="PEROXIDASE_3"/>
    <property type="match status" value="1"/>
</dbReference>
<keyword evidence="5" id="KW-1015">Disulfide bond</keyword>
<dbReference type="OrthoDB" id="823504at2759"/>
<dbReference type="EnsemblMetazoa" id="SSS_5029s_mrna">
    <property type="protein sequence ID" value="KAF7496111.1"/>
    <property type="gene ID" value="SSS_5029"/>
</dbReference>
<evidence type="ECO:0000256" key="2">
    <source>
        <dbReference type="ARBA" id="ARBA00022525"/>
    </source>
</evidence>
<evidence type="ECO:0000256" key="6">
    <source>
        <dbReference type="ARBA" id="ARBA00023180"/>
    </source>
</evidence>
<comment type="subcellular location">
    <subcellularLocation>
        <location evidence="1">Secreted</location>
    </subcellularLocation>
</comment>
<keyword evidence="6" id="KW-0325">Glycoprotein</keyword>